<dbReference type="EMBL" id="PQIB02000002">
    <property type="protein sequence ID" value="RLN33522.1"/>
    <property type="molecule type" value="Genomic_DNA"/>
</dbReference>
<gene>
    <name evidence="3" type="ORF">C2845_PM03G23730</name>
</gene>
<keyword evidence="2" id="KW-0472">Membrane</keyword>
<feature type="compositionally biased region" description="Basic and acidic residues" evidence="1">
    <location>
        <begin position="276"/>
        <end position="296"/>
    </location>
</feature>
<evidence type="ECO:0000256" key="2">
    <source>
        <dbReference type="SAM" id="Phobius"/>
    </source>
</evidence>
<evidence type="ECO:0000313" key="3">
    <source>
        <dbReference type="EMBL" id="RLN33522.1"/>
    </source>
</evidence>
<dbReference type="Proteomes" id="UP000275267">
    <property type="component" value="Unassembled WGS sequence"/>
</dbReference>
<proteinExistence type="predicted"/>
<sequence>MGETSTAEELINSYVRLRTATGNIASALGILALLWSTVVLLGGFVSDIRVKDFWFVTVLSFLMASKNSRHRPRVAPRAGRLGRPPHSTAAPLSLSSCRRAAARAGRRKPVRPARTAAVGSPFSPPSRLVGTDAGRGGSCLGGAAAGWRAGIRGLRAWIRRPWRWIHVGGSSRDGFALLWVGAPSGGYAPRRFVAYASGRRDLRRLRLLVGLGPRPFILVLGDGSLWVGDGGRSAMAAAVGWYARGGRVGAQRRHARGGRELARSVGMRGGELQRAGCDRHKERAEDQHEEQGGGGG</sequence>
<dbReference type="PANTHER" id="PTHR33115">
    <property type="entry name" value="ARM REPEAT SUPERFAMILY PROTEIN"/>
    <property type="match status" value="1"/>
</dbReference>
<protein>
    <submittedName>
        <fullName evidence="3">Uncharacterized protein</fullName>
    </submittedName>
</protein>
<feature type="region of interest" description="Disordered" evidence="1">
    <location>
        <begin position="268"/>
        <end position="296"/>
    </location>
</feature>
<reference evidence="4" key="1">
    <citation type="journal article" date="2019" name="Nat. Commun.">
        <title>The genome of broomcorn millet.</title>
        <authorList>
            <person name="Zou C."/>
            <person name="Miki D."/>
            <person name="Li D."/>
            <person name="Tang Q."/>
            <person name="Xiao L."/>
            <person name="Rajput S."/>
            <person name="Deng P."/>
            <person name="Jia W."/>
            <person name="Huang R."/>
            <person name="Zhang M."/>
            <person name="Sun Y."/>
            <person name="Hu J."/>
            <person name="Fu X."/>
            <person name="Schnable P.S."/>
            <person name="Li F."/>
            <person name="Zhang H."/>
            <person name="Feng B."/>
            <person name="Zhu X."/>
            <person name="Liu R."/>
            <person name="Schnable J.C."/>
            <person name="Zhu J.-K."/>
            <person name="Zhang H."/>
        </authorList>
    </citation>
    <scope>NUCLEOTIDE SEQUENCE [LARGE SCALE GENOMIC DNA]</scope>
</reference>
<keyword evidence="4" id="KW-1185">Reference proteome</keyword>
<dbReference type="PANTHER" id="PTHR33115:SF56">
    <property type="entry name" value="OS05G0239400 PROTEIN"/>
    <property type="match status" value="1"/>
</dbReference>
<keyword evidence="2" id="KW-1133">Transmembrane helix</keyword>
<feature type="transmembrane region" description="Helical" evidence="2">
    <location>
        <begin position="24"/>
        <end position="45"/>
    </location>
</feature>
<organism evidence="3 4">
    <name type="scientific">Panicum miliaceum</name>
    <name type="common">Proso millet</name>
    <name type="synonym">Broomcorn millet</name>
    <dbReference type="NCBI Taxonomy" id="4540"/>
    <lineage>
        <taxon>Eukaryota</taxon>
        <taxon>Viridiplantae</taxon>
        <taxon>Streptophyta</taxon>
        <taxon>Embryophyta</taxon>
        <taxon>Tracheophyta</taxon>
        <taxon>Spermatophyta</taxon>
        <taxon>Magnoliopsida</taxon>
        <taxon>Liliopsida</taxon>
        <taxon>Poales</taxon>
        <taxon>Poaceae</taxon>
        <taxon>PACMAD clade</taxon>
        <taxon>Panicoideae</taxon>
        <taxon>Panicodae</taxon>
        <taxon>Paniceae</taxon>
        <taxon>Panicinae</taxon>
        <taxon>Panicum</taxon>
        <taxon>Panicum sect. Panicum</taxon>
    </lineage>
</organism>
<dbReference type="OrthoDB" id="683358at2759"/>
<comment type="caution">
    <text evidence="3">The sequence shown here is derived from an EMBL/GenBank/DDBJ whole genome shotgun (WGS) entry which is preliminary data.</text>
</comment>
<evidence type="ECO:0000256" key="1">
    <source>
        <dbReference type="SAM" id="MobiDB-lite"/>
    </source>
</evidence>
<evidence type="ECO:0000313" key="4">
    <source>
        <dbReference type="Proteomes" id="UP000275267"/>
    </source>
</evidence>
<name>A0A3L6T5S8_PANMI</name>
<dbReference type="AlphaFoldDB" id="A0A3L6T5S8"/>
<accession>A0A3L6T5S8</accession>
<dbReference type="STRING" id="4540.A0A3L6T5S8"/>
<feature type="region of interest" description="Disordered" evidence="1">
    <location>
        <begin position="72"/>
        <end position="91"/>
    </location>
</feature>
<keyword evidence="2" id="KW-0812">Transmembrane</keyword>